<dbReference type="EMBL" id="SLWR01000001">
    <property type="protein sequence ID" value="TCO51342.1"/>
    <property type="molecule type" value="Genomic_DNA"/>
</dbReference>
<dbReference type="Proteomes" id="UP000295573">
    <property type="component" value="Unassembled WGS sequence"/>
</dbReference>
<proteinExistence type="predicted"/>
<dbReference type="AlphaFoldDB" id="A0A4R2J1N0"/>
<reference evidence="1 2" key="1">
    <citation type="journal article" date="2015" name="Stand. Genomic Sci.">
        <title>Genomic Encyclopedia of Bacterial and Archaeal Type Strains, Phase III: the genomes of soil and plant-associated and newly described type strains.</title>
        <authorList>
            <person name="Whitman W.B."/>
            <person name="Woyke T."/>
            <person name="Klenk H.P."/>
            <person name="Zhou Y."/>
            <person name="Lilburn T.G."/>
            <person name="Beck B.J."/>
            <person name="De Vos P."/>
            <person name="Vandamme P."/>
            <person name="Eisen J.A."/>
            <person name="Garrity G."/>
            <person name="Hugenholtz P."/>
            <person name="Kyrpides N.C."/>
        </authorList>
    </citation>
    <scope>NUCLEOTIDE SEQUENCE [LARGE SCALE GENOMIC DNA]</scope>
    <source>
        <strain evidence="1 2">VKM Ac-2541</strain>
    </source>
</reference>
<accession>A0A4R2J1N0</accession>
<comment type="caution">
    <text evidence="1">The sequence shown here is derived from an EMBL/GenBank/DDBJ whole genome shotgun (WGS) entry which is preliminary data.</text>
</comment>
<keyword evidence="2" id="KW-1185">Reference proteome</keyword>
<name>A0A4R2J1N0_9ACTN</name>
<gene>
    <name evidence="1" type="ORF">EV646_101325</name>
</gene>
<organism evidence="1 2">
    <name type="scientific">Kribbella antiqua</name>
    <dbReference type="NCBI Taxonomy" id="2512217"/>
    <lineage>
        <taxon>Bacteria</taxon>
        <taxon>Bacillati</taxon>
        <taxon>Actinomycetota</taxon>
        <taxon>Actinomycetes</taxon>
        <taxon>Propionibacteriales</taxon>
        <taxon>Kribbellaceae</taxon>
        <taxon>Kribbella</taxon>
    </lineage>
</organism>
<evidence type="ECO:0000313" key="1">
    <source>
        <dbReference type="EMBL" id="TCO51342.1"/>
    </source>
</evidence>
<protein>
    <recommendedName>
        <fullName evidence="3">Thioredoxin-like protein</fullName>
    </recommendedName>
</protein>
<evidence type="ECO:0008006" key="3">
    <source>
        <dbReference type="Google" id="ProtNLM"/>
    </source>
</evidence>
<sequence length="104" mass="11034">MRMSELAGWAVRLEVLHVPDCPNLSPLLERLAQVTDLPVVTRVIESDEDAARLGMTGSPTLLVDGVDLFGVAGEGGLWCRVSVPPVEQLRAAITGLHPTPKGAP</sequence>
<evidence type="ECO:0000313" key="2">
    <source>
        <dbReference type="Proteomes" id="UP000295573"/>
    </source>
</evidence>